<sequence length="79" mass="8817">MKLHMLAPLLDEDDGHFRSSRSKFNKPAHRDLRPARGILKKNDSGDTDETDRSSVLISAFVAGAAAGYLLWRMAGSWLF</sequence>
<feature type="compositionally biased region" description="Basic residues" evidence="1">
    <location>
        <begin position="18"/>
        <end position="27"/>
    </location>
</feature>
<name>A0A4P7NC00_PYROR</name>
<organism evidence="2 3">
    <name type="scientific">Pyricularia oryzae</name>
    <name type="common">Rice blast fungus</name>
    <name type="synonym">Magnaporthe oryzae</name>
    <dbReference type="NCBI Taxonomy" id="318829"/>
    <lineage>
        <taxon>Eukaryota</taxon>
        <taxon>Fungi</taxon>
        <taxon>Dikarya</taxon>
        <taxon>Ascomycota</taxon>
        <taxon>Pezizomycotina</taxon>
        <taxon>Sordariomycetes</taxon>
        <taxon>Sordariomycetidae</taxon>
        <taxon>Magnaporthales</taxon>
        <taxon>Pyriculariaceae</taxon>
        <taxon>Pyricularia</taxon>
    </lineage>
</organism>
<protein>
    <submittedName>
        <fullName evidence="2">Uncharacterized protein</fullName>
    </submittedName>
</protein>
<dbReference type="Proteomes" id="UP000294847">
    <property type="component" value="Chromosome 3"/>
</dbReference>
<gene>
    <name evidence="2" type="ORF">PoMZ_02817</name>
</gene>
<dbReference type="EMBL" id="CP034206">
    <property type="protein sequence ID" value="QBZ57880.1"/>
    <property type="molecule type" value="Genomic_DNA"/>
</dbReference>
<evidence type="ECO:0000313" key="2">
    <source>
        <dbReference type="EMBL" id="QBZ57880.1"/>
    </source>
</evidence>
<dbReference type="AlphaFoldDB" id="A0A4P7NC00"/>
<evidence type="ECO:0000313" key="3">
    <source>
        <dbReference type="Proteomes" id="UP000294847"/>
    </source>
</evidence>
<accession>A0A4P7NC00</accession>
<evidence type="ECO:0000256" key="1">
    <source>
        <dbReference type="SAM" id="MobiDB-lite"/>
    </source>
</evidence>
<feature type="region of interest" description="Disordered" evidence="1">
    <location>
        <begin position="14"/>
        <end position="51"/>
    </location>
</feature>
<feature type="compositionally biased region" description="Basic and acidic residues" evidence="1">
    <location>
        <begin position="28"/>
        <end position="44"/>
    </location>
</feature>
<proteinExistence type="predicted"/>
<reference evidence="2 3" key="1">
    <citation type="journal article" date="2019" name="Mol. Biol. Evol.">
        <title>Blast fungal genomes show frequent chromosomal changes, gene gains and losses, and effector gene turnover.</title>
        <authorList>
            <person name="Gomez Luciano L.B."/>
            <person name="Jason Tsai I."/>
            <person name="Chuma I."/>
            <person name="Tosa Y."/>
            <person name="Chen Y.H."/>
            <person name="Li J.Y."/>
            <person name="Li M.Y."/>
            <person name="Jade Lu M.Y."/>
            <person name="Nakayashiki H."/>
            <person name="Li W.H."/>
        </authorList>
    </citation>
    <scope>NUCLEOTIDE SEQUENCE [LARGE SCALE GENOMIC DNA]</scope>
    <source>
        <strain evidence="2">MZ5-1-6</strain>
    </source>
</reference>